<evidence type="ECO:0000256" key="3">
    <source>
        <dbReference type="ARBA" id="ARBA00022692"/>
    </source>
</evidence>
<accession>A0A382KW97</accession>
<evidence type="ECO:0000256" key="5">
    <source>
        <dbReference type="ARBA" id="ARBA00023136"/>
    </source>
</evidence>
<name>A0A382KW97_9ZZZZ</name>
<feature type="transmembrane region" description="Helical" evidence="6">
    <location>
        <begin position="209"/>
        <end position="229"/>
    </location>
</feature>
<dbReference type="GO" id="GO:0043190">
    <property type="term" value="C:ATP-binding cassette (ABC) transporter complex"/>
    <property type="evidence" value="ECO:0007669"/>
    <property type="project" value="TreeGrafter"/>
</dbReference>
<proteinExistence type="predicted"/>
<feature type="transmembrane region" description="Helical" evidence="6">
    <location>
        <begin position="184"/>
        <end position="202"/>
    </location>
</feature>
<evidence type="ECO:0000256" key="1">
    <source>
        <dbReference type="ARBA" id="ARBA00004651"/>
    </source>
</evidence>
<gene>
    <name evidence="7" type="ORF">METZ01_LOCUS280677</name>
</gene>
<dbReference type="AlphaFoldDB" id="A0A382KW97"/>
<evidence type="ECO:0000256" key="4">
    <source>
        <dbReference type="ARBA" id="ARBA00022989"/>
    </source>
</evidence>
<keyword evidence="2" id="KW-1003">Cell membrane</keyword>
<evidence type="ECO:0000256" key="6">
    <source>
        <dbReference type="SAM" id="Phobius"/>
    </source>
</evidence>
<dbReference type="PANTHER" id="PTHR33529">
    <property type="entry name" value="SLR0882 PROTEIN-RELATED"/>
    <property type="match status" value="1"/>
</dbReference>
<dbReference type="EMBL" id="UINC01082758">
    <property type="protein sequence ID" value="SVC27823.1"/>
    <property type="molecule type" value="Genomic_DNA"/>
</dbReference>
<dbReference type="InterPro" id="IPR005495">
    <property type="entry name" value="LptG/LptF_permease"/>
</dbReference>
<organism evidence="7">
    <name type="scientific">marine metagenome</name>
    <dbReference type="NCBI Taxonomy" id="408172"/>
    <lineage>
        <taxon>unclassified sequences</taxon>
        <taxon>metagenomes</taxon>
        <taxon>ecological metagenomes</taxon>
    </lineage>
</organism>
<sequence length="262" mass="29391">SAGLYWSNENWLPSTMLESELIREGKTNAKKSSLGPGWIYDVKYHNHKANRIWQIAEFHPVSGEMRTVTVTVRVEGQPPRDISAETVFWEDGGWTFDKVTIDYAPSAGFAEAHPLTKYPKLRSTEFDETPKDIEMDWKIAPLFDRRAHKRWSVSLAEIDSYRRIHPNIAPEKKAILNAQYQARLAEPLTCFIVVLIAIPFAAPSGRRNAAVGVAGGIIACLAFFMVQQFAMAVGGQLSPHLAAWTPHALFGSLSAWQITRVR</sequence>
<evidence type="ECO:0000256" key="2">
    <source>
        <dbReference type="ARBA" id="ARBA00022475"/>
    </source>
</evidence>
<keyword evidence="4 6" id="KW-1133">Transmembrane helix</keyword>
<keyword evidence="5 6" id="KW-0472">Membrane</keyword>
<evidence type="ECO:0008006" key="8">
    <source>
        <dbReference type="Google" id="ProtNLM"/>
    </source>
</evidence>
<evidence type="ECO:0000313" key="7">
    <source>
        <dbReference type="EMBL" id="SVC27823.1"/>
    </source>
</evidence>
<dbReference type="PANTHER" id="PTHR33529:SF2">
    <property type="entry name" value="LIPOPOLYSACCHARIDE EXPORT SYSTEM PERMEASE PROTEIN LPTG"/>
    <property type="match status" value="1"/>
</dbReference>
<feature type="non-terminal residue" evidence="7">
    <location>
        <position position="1"/>
    </location>
</feature>
<dbReference type="Pfam" id="PF03739">
    <property type="entry name" value="LptF_LptG"/>
    <property type="match status" value="1"/>
</dbReference>
<comment type="subcellular location">
    <subcellularLocation>
        <location evidence="1">Cell membrane</location>
        <topology evidence="1">Multi-pass membrane protein</topology>
    </subcellularLocation>
</comment>
<keyword evidence="3 6" id="KW-0812">Transmembrane</keyword>
<reference evidence="7" key="1">
    <citation type="submission" date="2018-05" db="EMBL/GenBank/DDBJ databases">
        <authorList>
            <person name="Lanie J.A."/>
            <person name="Ng W.-L."/>
            <person name="Kazmierczak K.M."/>
            <person name="Andrzejewski T.M."/>
            <person name="Davidsen T.M."/>
            <person name="Wayne K.J."/>
            <person name="Tettelin H."/>
            <person name="Glass J.I."/>
            <person name="Rusch D."/>
            <person name="Podicherti R."/>
            <person name="Tsui H.-C.T."/>
            <person name="Winkler M.E."/>
        </authorList>
    </citation>
    <scope>NUCLEOTIDE SEQUENCE</scope>
</reference>
<dbReference type="GO" id="GO:0015920">
    <property type="term" value="P:lipopolysaccharide transport"/>
    <property type="evidence" value="ECO:0007669"/>
    <property type="project" value="TreeGrafter"/>
</dbReference>
<protein>
    <recommendedName>
        <fullName evidence="8">LptF/LptG family permease</fullName>
    </recommendedName>
</protein>